<dbReference type="PANTHER" id="PTHR43734:SF1">
    <property type="entry name" value="PHYTOENE DESATURASE"/>
    <property type="match status" value="1"/>
</dbReference>
<dbReference type="PANTHER" id="PTHR43734">
    <property type="entry name" value="PHYTOENE DESATURASE"/>
    <property type="match status" value="1"/>
</dbReference>
<dbReference type="GO" id="GO:0016117">
    <property type="term" value="P:carotenoid biosynthetic process"/>
    <property type="evidence" value="ECO:0007669"/>
    <property type="project" value="UniProtKB-KW"/>
</dbReference>
<name>A0A286RB10_9BACT</name>
<evidence type="ECO:0000256" key="3">
    <source>
        <dbReference type="ARBA" id="ARBA00022746"/>
    </source>
</evidence>
<dbReference type="Gene3D" id="3.50.50.60">
    <property type="entry name" value="FAD/NAD(P)-binding domain"/>
    <property type="match status" value="2"/>
</dbReference>
<evidence type="ECO:0000256" key="5">
    <source>
        <dbReference type="RuleBase" id="RU362075"/>
    </source>
</evidence>
<dbReference type="Proteomes" id="UP000215086">
    <property type="component" value="Chromosome"/>
</dbReference>
<dbReference type="NCBIfam" id="TIGR02734">
    <property type="entry name" value="crtI_fam"/>
    <property type="match status" value="1"/>
</dbReference>
<comment type="pathway">
    <text evidence="1 5">Carotenoid biosynthesis.</text>
</comment>
<dbReference type="OrthoDB" id="9814556at2"/>
<keyword evidence="8" id="KW-1185">Reference proteome</keyword>
<dbReference type="GO" id="GO:0016491">
    <property type="term" value="F:oxidoreductase activity"/>
    <property type="evidence" value="ECO:0007669"/>
    <property type="project" value="UniProtKB-KW"/>
</dbReference>
<gene>
    <name evidence="7" type="ORF">THTE_0551</name>
</gene>
<accession>A0A286RB10</accession>
<evidence type="ECO:0000256" key="4">
    <source>
        <dbReference type="ARBA" id="ARBA00023002"/>
    </source>
</evidence>
<dbReference type="InterPro" id="IPR014105">
    <property type="entry name" value="Carotenoid/retinoid_OxRdtase"/>
</dbReference>
<evidence type="ECO:0000313" key="8">
    <source>
        <dbReference type="Proteomes" id="UP000215086"/>
    </source>
</evidence>
<evidence type="ECO:0000256" key="1">
    <source>
        <dbReference type="ARBA" id="ARBA00004829"/>
    </source>
</evidence>
<feature type="domain" description="Amine oxidase" evidence="6">
    <location>
        <begin position="14"/>
        <end position="487"/>
    </location>
</feature>
<dbReference type="Pfam" id="PF01593">
    <property type="entry name" value="Amino_oxidase"/>
    <property type="match status" value="1"/>
</dbReference>
<keyword evidence="3 5" id="KW-0125">Carotenoid biosynthesis</keyword>
<evidence type="ECO:0000256" key="2">
    <source>
        <dbReference type="ARBA" id="ARBA00006046"/>
    </source>
</evidence>
<sequence>MKKPKVIVIGAGPGGLAAALLLAKAGVEVLVLERLAVVGGRCSQLQIGQYKFDRGPTFLHYPCALREIFRAIGRKLEEEIPLVRLDPMYRLFLGARGYLDATADIPKMVEQIKKFSPQDTQGFEKFLRDNQRKFAPVIRCLQRPFERIYHYLSREALGLLPVLRPHRTLQQDLARFFSDPDLQVAFTFQSKYLGMSPERCPSMFSVLSYLEYAYGVFHPIGGCNAVPRRLAELAVQFGAQIRLNEEVQEIFFEGRRPIGVRTQNDAYPCDALVINADFARCMQRLVPDRLRRRWSNQNLERKRYSCSTFMMYLGIEGKVDGLLHHNIYVPPNYREYLKDIEERHVLSDEPAFYVQNACITDKTLAPPGHSTLYILVPVTHQHPNVDWKKERLRFRELVLDRLQRIGLKDVRSRIRAELIWTPADWEAWEIFRGATFNLAHNLGQMLYFRPHNRFEELDRVYLVGGGTHPGSGLPTIFESSRLSARLLLEDFGFDTAWLKPGPLEPPLVTVPT</sequence>
<dbReference type="InterPro" id="IPR036188">
    <property type="entry name" value="FAD/NAD-bd_sf"/>
</dbReference>
<dbReference type="PRINTS" id="PR00419">
    <property type="entry name" value="ADXRDTASE"/>
</dbReference>
<organism evidence="7 8">
    <name type="scientific">Thermogutta terrifontis</name>
    <dbReference type="NCBI Taxonomy" id="1331910"/>
    <lineage>
        <taxon>Bacteria</taxon>
        <taxon>Pseudomonadati</taxon>
        <taxon>Planctomycetota</taxon>
        <taxon>Planctomycetia</taxon>
        <taxon>Pirellulales</taxon>
        <taxon>Thermoguttaceae</taxon>
        <taxon>Thermogutta</taxon>
    </lineage>
</organism>
<evidence type="ECO:0000313" key="7">
    <source>
        <dbReference type="EMBL" id="ASV73153.1"/>
    </source>
</evidence>
<dbReference type="AlphaFoldDB" id="A0A286RB10"/>
<dbReference type="KEGG" id="ttf:THTE_0551"/>
<protein>
    <submittedName>
        <fullName evidence="7">Phytoene desaturase, neurosporene or lycopene producing</fullName>
    </submittedName>
</protein>
<evidence type="ECO:0000259" key="6">
    <source>
        <dbReference type="Pfam" id="PF01593"/>
    </source>
</evidence>
<keyword evidence="4 5" id="KW-0560">Oxidoreductase</keyword>
<dbReference type="InterPro" id="IPR002937">
    <property type="entry name" value="Amino_oxidase"/>
</dbReference>
<dbReference type="SUPFAM" id="SSF51905">
    <property type="entry name" value="FAD/NAD(P)-binding domain"/>
    <property type="match status" value="1"/>
</dbReference>
<comment type="similarity">
    <text evidence="2 5">Belongs to the carotenoid/retinoid oxidoreductase family.</text>
</comment>
<reference evidence="7 8" key="1">
    <citation type="journal article" name="Front. Microbiol.">
        <title>Sugar Metabolism of the First Thermophilic Planctomycete Thermogutta terrifontis: Comparative Genomic and Transcriptomic Approaches.</title>
        <authorList>
            <person name="Elcheninov A.G."/>
            <person name="Menzel P."/>
            <person name="Gudbergsdottir S.R."/>
            <person name="Slesarev A.I."/>
            <person name="Kadnikov V.V."/>
            <person name="Krogh A."/>
            <person name="Bonch-Osmolovskaya E.A."/>
            <person name="Peng X."/>
            <person name="Kublanov I.V."/>
        </authorList>
    </citation>
    <scope>NUCLEOTIDE SEQUENCE [LARGE SCALE GENOMIC DNA]</scope>
    <source>
        <strain evidence="7 8">R1</strain>
    </source>
</reference>
<proteinExistence type="inferred from homology"/>
<dbReference type="RefSeq" id="WP_095413849.1">
    <property type="nucleotide sequence ID" value="NZ_CP018477.1"/>
</dbReference>
<dbReference type="EMBL" id="CP018477">
    <property type="protein sequence ID" value="ASV73153.1"/>
    <property type="molecule type" value="Genomic_DNA"/>
</dbReference>